<reference evidence="12 13" key="1">
    <citation type="journal article" date="2013" name="PLoS Genet.">
        <title>The genome and development-dependent transcriptomes of Pyronema confluens: a window into fungal evolution.</title>
        <authorList>
            <person name="Traeger S."/>
            <person name="Altegoer F."/>
            <person name="Freitag M."/>
            <person name="Gabaldon T."/>
            <person name="Kempken F."/>
            <person name="Kumar A."/>
            <person name="Marcet-Houben M."/>
            <person name="Poggeler S."/>
            <person name="Stajich J.E."/>
            <person name="Nowrousian M."/>
        </authorList>
    </citation>
    <scope>NUCLEOTIDE SEQUENCE [LARGE SCALE GENOMIC DNA]</scope>
    <source>
        <strain evidence="13">CBS 100304</strain>
        <tissue evidence="12">Vegetative mycelium</tissue>
    </source>
</reference>
<dbReference type="PANTHER" id="PTHR31064:SF30">
    <property type="entry name" value="HIGH-AFFINITY POTASSIUM TRANSPORT PROTEIN-RELATED"/>
    <property type="match status" value="1"/>
</dbReference>
<dbReference type="Proteomes" id="UP000018144">
    <property type="component" value="Unassembled WGS sequence"/>
</dbReference>
<evidence type="ECO:0000313" key="13">
    <source>
        <dbReference type="Proteomes" id="UP000018144"/>
    </source>
</evidence>
<feature type="region of interest" description="Disordered" evidence="11">
    <location>
        <begin position="153"/>
        <end position="285"/>
    </location>
</feature>
<dbReference type="STRING" id="1076935.U4L699"/>
<dbReference type="OMA" id="RMTNDGI"/>
<accession>U4L699</accession>
<evidence type="ECO:0000256" key="4">
    <source>
        <dbReference type="ARBA" id="ARBA00022538"/>
    </source>
</evidence>
<keyword evidence="7 10" id="KW-1133">Transmembrane helix</keyword>
<comment type="similarity">
    <text evidence="2 10">Belongs to the TrkH potassium transport family.</text>
</comment>
<evidence type="ECO:0000256" key="7">
    <source>
        <dbReference type="ARBA" id="ARBA00022989"/>
    </source>
</evidence>
<feature type="transmembrane region" description="Helical" evidence="10">
    <location>
        <begin position="538"/>
        <end position="558"/>
    </location>
</feature>
<keyword evidence="13" id="KW-1185">Reference proteome</keyword>
<dbReference type="InterPro" id="IPR004773">
    <property type="entry name" value="K/Na_transp_Trk1/HKT1"/>
</dbReference>
<feature type="transmembrane region" description="Helical" evidence="10">
    <location>
        <begin position="603"/>
        <end position="620"/>
    </location>
</feature>
<dbReference type="GO" id="GO:0140107">
    <property type="term" value="F:high-affinity potassium ion transmembrane transporter activity"/>
    <property type="evidence" value="ECO:0007669"/>
    <property type="project" value="TreeGrafter"/>
</dbReference>
<keyword evidence="5 10" id="KW-0812">Transmembrane</keyword>
<dbReference type="InterPro" id="IPR051143">
    <property type="entry name" value="TrkH_K-transport"/>
</dbReference>
<organism evidence="12 13">
    <name type="scientific">Pyronema omphalodes (strain CBS 100304)</name>
    <name type="common">Pyronema confluens</name>
    <dbReference type="NCBI Taxonomy" id="1076935"/>
    <lineage>
        <taxon>Eukaryota</taxon>
        <taxon>Fungi</taxon>
        <taxon>Dikarya</taxon>
        <taxon>Ascomycota</taxon>
        <taxon>Pezizomycotina</taxon>
        <taxon>Pezizomycetes</taxon>
        <taxon>Pezizales</taxon>
        <taxon>Pyronemataceae</taxon>
        <taxon>Pyronema</taxon>
    </lineage>
</organism>
<feature type="compositionally biased region" description="Basic and acidic residues" evidence="11">
    <location>
        <begin position="179"/>
        <end position="189"/>
    </location>
</feature>
<feature type="transmembrane region" description="Helical" evidence="10">
    <location>
        <begin position="407"/>
        <end position="426"/>
    </location>
</feature>
<dbReference type="InterPro" id="IPR003445">
    <property type="entry name" value="Cat_transpt"/>
</dbReference>
<keyword evidence="3 10" id="KW-0813">Transport</keyword>
<sequence length="805" mass="89512">MDRNGVGERLSRPYHFNFITLHYMYLIGMTLVGSLIVWAGQNMPYIDALFFASGACTQSGLNTIDVNTIKIYQQVVIWFLPFVTTPIFINTVVVYIRLYWFEKRFKNIVSLSRQPSKARTMSQGAKRDTSSALEQGVGGRNIRVLHRDPAVTESSALENNDSGLISPLTGTAPSSIRGVELEKMSESEKSSSTMTEPMSNALLQPPGAEGASSATSPPPTRGSNLQFELPTPRDNAANAAGAQSNTHIAFLENQKAPNRGKALRIPGPREFEQGGRATEVDDDDTYTLHPARTADEQVAGPFRSHSFAQAATNASSFVRRRTTLANILPPVASVLSNAMSPGTAIYRKSSIRNMLPRKPTLETQNAPYLSYQPTIARNSQFVDLTDEQRDELGGIEYRSLKLLGKILLGYYILFHLFGVIGFIGWIYKADPKHMNYLNSLGVSPAWWAIFTAETTLNDVGFTVTPDSMISFQKDVWVLLLGTFLIIIGNTGFPCMLRFIIWVMFKLSPKNSRIREPLNFLLDHPRRCFTLLFPPRETWILFWVLVFLNGADVILFIVLDLKDPDVQHIEVGYRIVAALFQAASTRTAGTSVISIAAVHPAVQVSYMIMMYISVFPIAISVRKTNVYEEKSLGLYGGEEEVDDGTSSSYVGIHFRKQLSFDMWYIFLGLFIITIAEGGHIENTTEYTFTTFSCLFEVISAYGTVGLSLGYPNFNPSFSGRFSVIGKLVIIAMQIRGRHRGLPYELDRAVLLPKEQHDTEHISIRRRSSNISQSRSSVAATGSAPLMPDFAQGLTSRRVPSQAIEDE</sequence>
<keyword evidence="6 10" id="KW-0630">Potassium</keyword>
<evidence type="ECO:0000256" key="9">
    <source>
        <dbReference type="ARBA" id="ARBA00023136"/>
    </source>
</evidence>
<dbReference type="InterPro" id="IPR015958">
    <property type="entry name" value="Trk1_fungi"/>
</dbReference>
<name>U4L699_PYROM</name>
<feature type="compositionally biased region" description="Polar residues" evidence="11">
    <location>
        <begin position="153"/>
        <end position="174"/>
    </location>
</feature>
<proteinExistence type="inferred from homology"/>
<feature type="transmembrane region" description="Helical" evidence="10">
    <location>
        <begin position="75"/>
        <end position="96"/>
    </location>
</feature>
<evidence type="ECO:0000313" key="12">
    <source>
        <dbReference type="EMBL" id="CCX12885.1"/>
    </source>
</evidence>
<evidence type="ECO:0000256" key="1">
    <source>
        <dbReference type="ARBA" id="ARBA00004141"/>
    </source>
</evidence>
<evidence type="ECO:0000256" key="2">
    <source>
        <dbReference type="ARBA" id="ARBA00009137"/>
    </source>
</evidence>
<feature type="transmembrane region" description="Helical" evidence="10">
    <location>
        <begin position="475"/>
        <end position="504"/>
    </location>
</feature>
<gene>
    <name evidence="12" type="ORF">PCON_12479</name>
</gene>
<dbReference type="GO" id="GO:0030007">
    <property type="term" value="P:intracellular potassium ion homeostasis"/>
    <property type="evidence" value="ECO:0007669"/>
    <property type="project" value="UniProtKB-UniRule"/>
</dbReference>
<dbReference type="AlphaFoldDB" id="U4L699"/>
<feature type="transmembrane region" description="Helical" evidence="10">
    <location>
        <begin position="661"/>
        <end position="679"/>
    </location>
</feature>
<evidence type="ECO:0000256" key="10">
    <source>
        <dbReference type="PIRNR" id="PIRNR002450"/>
    </source>
</evidence>
<keyword evidence="9 10" id="KW-0472">Membrane</keyword>
<dbReference type="GO" id="GO:1990573">
    <property type="term" value="P:potassium ion import across plasma membrane"/>
    <property type="evidence" value="ECO:0007669"/>
    <property type="project" value="TreeGrafter"/>
</dbReference>
<protein>
    <recommendedName>
        <fullName evidence="10">Potassium transport protein</fullName>
    </recommendedName>
</protein>
<dbReference type="OrthoDB" id="9999863at2759"/>
<evidence type="ECO:0000256" key="8">
    <source>
        <dbReference type="ARBA" id="ARBA00023065"/>
    </source>
</evidence>
<dbReference type="GO" id="GO:0005886">
    <property type="term" value="C:plasma membrane"/>
    <property type="evidence" value="ECO:0007669"/>
    <property type="project" value="InterPro"/>
</dbReference>
<dbReference type="PANTHER" id="PTHR31064">
    <property type="entry name" value="POTASSIUM TRANSPORT PROTEIN DDB_G0292412-RELATED"/>
    <property type="match status" value="1"/>
</dbReference>
<feature type="region of interest" description="Disordered" evidence="11">
    <location>
        <begin position="759"/>
        <end position="805"/>
    </location>
</feature>
<dbReference type="eggNOG" id="KOG1341">
    <property type="taxonomic scope" value="Eukaryota"/>
</dbReference>
<comment type="subcellular location">
    <subcellularLocation>
        <location evidence="1">Membrane</location>
        <topology evidence="1">Multi-pass membrane protein</topology>
    </subcellularLocation>
</comment>
<dbReference type="EMBL" id="HF935726">
    <property type="protein sequence ID" value="CCX12885.1"/>
    <property type="molecule type" value="Genomic_DNA"/>
</dbReference>
<evidence type="ECO:0000256" key="6">
    <source>
        <dbReference type="ARBA" id="ARBA00022958"/>
    </source>
</evidence>
<keyword evidence="8 10" id="KW-0406">Ion transport</keyword>
<dbReference type="PIRSF" id="PIRSF002450">
    <property type="entry name" value="K+_transpter_TRK"/>
    <property type="match status" value="1"/>
</dbReference>
<evidence type="ECO:0000256" key="3">
    <source>
        <dbReference type="ARBA" id="ARBA00022448"/>
    </source>
</evidence>
<dbReference type="NCBIfam" id="TIGR00934">
    <property type="entry name" value="2a38euk"/>
    <property type="match status" value="1"/>
</dbReference>
<dbReference type="Pfam" id="PF02386">
    <property type="entry name" value="TrkH"/>
    <property type="match status" value="1"/>
</dbReference>
<evidence type="ECO:0000256" key="5">
    <source>
        <dbReference type="ARBA" id="ARBA00022692"/>
    </source>
</evidence>
<feature type="region of interest" description="Disordered" evidence="11">
    <location>
        <begin position="117"/>
        <end position="139"/>
    </location>
</feature>
<keyword evidence="4 10" id="KW-0633">Potassium transport</keyword>
<evidence type="ECO:0000256" key="11">
    <source>
        <dbReference type="SAM" id="MobiDB-lite"/>
    </source>
</evidence>
<feature type="transmembrane region" description="Helical" evidence="10">
    <location>
        <begin position="21"/>
        <end position="40"/>
    </location>
</feature>